<feature type="chain" id="PRO_5022101406" evidence="2">
    <location>
        <begin position="22"/>
        <end position="333"/>
    </location>
</feature>
<reference evidence="4 5" key="1">
    <citation type="submission" date="2019-02" db="EMBL/GenBank/DDBJ databases">
        <title>Deep-cultivation of Planctomycetes and their phenomic and genomic characterization uncovers novel biology.</title>
        <authorList>
            <person name="Wiegand S."/>
            <person name="Jogler M."/>
            <person name="Boedeker C."/>
            <person name="Pinto D."/>
            <person name="Vollmers J."/>
            <person name="Rivas-Marin E."/>
            <person name="Kohn T."/>
            <person name="Peeters S.H."/>
            <person name="Heuer A."/>
            <person name="Rast P."/>
            <person name="Oberbeckmann S."/>
            <person name="Bunk B."/>
            <person name="Jeske O."/>
            <person name="Meyerdierks A."/>
            <person name="Storesund J.E."/>
            <person name="Kallscheuer N."/>
            <person name="Luecker S."/>
            <person name="Lage O.M."/>
            <person name="Pohl T."/>
            <person name="Merkel B.J."/>
            <person name="Hornburger P."/>
            <person name="Mueller R.-W."/>
            <person name="Bruemmer F."/>
            <person name="Labrenz M."/>
            <person name="Spormann A.M."/>
            <person name="Op den Camp H."/>
            <person name="Overmann J."/>
            <person name="Amann R."/>
            <person name="Jetten M.S.M."/>
            <person name="Mascher T."/>
            <person name="Medema M.H."/>
            <person name="Devos D.P."/>
            <person name="Kaster A.-K."/>
            <person name="Ovreas L."/>
            <person name="Rohde M."/>
            <person name="Galperin M.Y."/>
            <person name="Jogler C."/>
        </authorList>
    </citation>
    <scope>NUCLEOTIDE SEQUENCE [LARGE SCALE GENOMIC DNA]</scope>
    <source>
        <strain evidence="4 5">Q31a</strain>
    </source>
</reference>
<name>A0A518G2Y6_9BACT</name>
<dbReference type="GO" id="GO:0106435">
    <property type="term" value="F:carboxylesterase activity"/>
    <property type="evidence" value="ECO:0007669"/>
    <property type="project" value="UniProtKB-EC"/>
</dbReference>
<dbReference type="Proteomes" id="UP000318017">
    <property type="component" value="Chromosome"/>
</dbReference>
<evidence type="ECO:0000259" key="3">
    <source>
        <dbReference type="Pfam" id="PF20434"/>
    </source>
</evidence>
<dbReference type="Pfam" id="PF20434">
    <property type="entry name" value="BD-FAE"/>
    <property type="match status" value="1"/>
</dbReference>
<dbReference type="Gene3D" id="3.40.50.1820">
    <property type="entry name" value="alpha/beta hydrolase"/>
    <property type="match status" value="1"/>
</dbReference>
<evidence type="ECO:0000256" key="1">
    <source>
        <dbReference type="ARBA" id="ARBA00022801"/>
    </source>
</evidence>
<dbReference type="KEGG" id="ahel:Q31a_12510"/>
<keyword evidence="2" id="KW-0732">Signal</keyword>
<dbReference type="OrthoDB" id="265201at2"/>
<dbReference type="EMBL" id="CP036298">
    <property type="protein sequence ID" value="QDV22958.1"/>
    <property type="molecule type" value="Genomic_DNA"/>
</dbReference>
<dbReference type="RefSeq" id="WP_145075328.1">
    <property type="nucleotide sequence ID" value="NZ_CP036298.1"/>
</dbReference>
<sequence precursor="true">MRYSLWAAITLWSGFSVLAQAQTQPPPTASEEAVESASEALSVLDQATSAKSVASEIEVKVQRDIKFAEVNGQSLLLDVYVPQNVASPPPLIVWIHGGGWRGGSKAKPPIRRVTECGYALASISYRFSDQAIFPAQLHDCKGAIRWLRAHQKNYGYNAEWIGVAGSSAGGYLAVFLGVAAGDVALEGEVGGNLQESSRVQAVVDYFGPTDFVLRGATQPEVAYSEKAGSFALLGGLKRGKIDPQLERAASAAYYVEPTAPPILVFHGENDKLVLPSQSERIVEAYQAAGVPAELVRVAGAGHGGAKFFWGENFEKTLNFLDQQRPKRDTQTDK</sequence>
<dbReference type="EC" id="3.1.1.1" evidence="4"/>
<keyword evidence="5" id="KW-1185">Reference proteome</keyword>
<dbReference type="InterPro" id="IPR049492">
    <property type="entry name" value="BD-FAE-like_dom"/>
</dbReference>
<organism evidence="4 5">
    <name type="scientific">Aureliella helgolandensis</name>
    <dbReference type="NCBI Taxonomy" id="2527968"/>
    <lineage>
        <taxon>Bacteria</taxon>
        <taxon>Pseudomonadati</taxon>
        <taxon>Planctomycetota</taxon>
        <taxon>Planctomycetia</taxon>
        <taxon>Pirellulales</taxon>
        <taxon>Pirellulaceae</taxon>
        <taxon>Aureliella</taxon>
    </lineage>
</organism>
<gene>
    <name evidence="4" type="primary">nlhH_2</name>
    <name evidence="4" type="ORF">Q31a_12510</name>
</gene>
<protein>
    <submittedName>
        <fullName evidence="4">Carboxylesterase NlhH</fullName>
        <ecNumber evidence="4">3.1.1.1</ecNumber>
    </submittedName>
</protein>
<proteinExistence type="predicted"/>
<evidence type="ECO:0000313" key="5">
    <source>
        <dbReference type="Proteomes" id="UP000318017"/>
    </source>
</evidence>
<keyword evidence="1 4" id="KW-0378">Hydrolase</keyword>
<feature type="signal peptide" evidence="2">
    <location>
        <begin position="1"/>
        <end position="21"/>
    </location>
</feature>
<evidence type="ECO:0000313" key="4">
    <source>
        <dbReference type="EMBL" id="QDV22958.1"/>
    </source>
</evidence>
<accession>A0A518G2Y6</accession>
<dbReference type="PANTHER" id="PTHR48081:SF13">
    <property type="entry name" value="ALPHA_BETA HYDROLASE"/>
    <property type="match status" value="1"/>
</dbReference>
<dbReference type="InterPro" id="IPR050300">
    <property type="entry name" value="GDXG_lipolytic_enzyme"/>
</dbReference>
<feature type="domain" description="BD-FAE-like" evidence="3">
    <location>
        <begin position="77"/>
        <end position="283"/>
    </location>
</feature>
<evidence type="ECO:0000256" key="2">
    <source>
        <dbReference type="SAM" id="SignalP"/>
    </source>
</evidence>
<dbReference type="SUPFAM" id="SSF53474">
    <property type="entry name" value="alpha/beta-Hydrolases"/>
    <property type="match status" value="1"/>
</dbReference>
<dbReference type="PANTHER" id="PTHR48081">
    <property type="entry name" value="AB HYDROLASE SUPERFAMILY PROTEIN C4A8.06C"/>
    <property type="match status" value="1"/>
</dbReference>
<dbReference type="InterPro" id="IPR029058">
    <property type="entry name" value="AB_hydrolase_fold"/>
</dbReference>
<dbReference type="AlphaFoldDB" id="A0A518G2Y6"/>